<dbReference type="Gene3D" id="1.10.8.430">
    <property type="entry name" value="Helical domain of apoptotic protease-activating factors"/>
    <property type="match status" value="1"/>
</dbReference>
<dbReference type="Gramene" id="KCW74489">
    <property type="protein sequence ID" value="KCW74489"/>
    <property type="gene ID" value="EUGRSUZ_E03200"/>
</dbReference>
<dbReference type="InterPro" id="IPR002182">
    <property type="entry name" value="NB-ARC"/>
</dbReference>
<dbReference type="Pfam" id="PF00931">
    <property type="entry name" value="NB-ARC"/>
    <property type="match status" value="1"/>
</dbReference>
<evidence type="ECO:0000259" key="9">
    <source>
        <dbReference type="Pfam" id="PF25019"/>
    </source>
</evidence>
<dbReference type="FunFam" id="1.10.10.10:FF:000322">
    <property type="entry name" value="Probable disease resistance protein At1g63360"/>
    <property type="match status" value="1"/>
</dbReference>
<feature type="domain" description="Disease resistance protein winged helix" evidence="8">
    <location>
        <begin position="433"/>
        <end position="506"/>
    </location>
</feature>
<evidence type="ECO:0000256" key="3">
    <source>
        <dbReference type="ARBA" id="ARBA00022741"/>
    </source>
</evidence>
<keyword evidence="2" id="KW-0677">Repeat</keyword>
<feature type="domain" description="NB-ARC" evidence="6">
    <location>
        <begin position="183"/>
        <end position="349"/>
    </location>
</feature>
<dbReference type="GO" id="GO:0005524">
    <property type="term" value="F:ATP binding"/>
    <property type="evidence" value="ECO:0007669"/>
    <property type="project" value="UniProtKB-KW"/>
</dbReference>
<accession>A0A059C8E4</accession>
<keyword evidence="3" id="KW-0547">Nucleotide-binding</keyword>
<dbReference type="GO" id="GO:0043531">
    <property type="term" value="F:ADP binding"/>
    <property type="evidence" value="ECO:0007669"/>
    <property type="project" value="InterPro"/>
</dbReference>
<evidence type="ECO:0008006" key="11">
    <source>
        <dbReference type="Google" id="ProtNLM"/>
    </source>
</evidence>
<dbReference type="InterPro" id="IPR036388">
    <property type="entry name" value="WH-like_DNA-bd_sf"/>
</dbReference>
<dbReference type="FunFam" id="3.40.50.300:FF:001091">
    <property type="entry name" value="Probable disease resistance protein At1g61300"/>
    <property type="match status" value="1"/>
</dbReference>
<name>A0A059C8E4_EUCGR</name>
<protein>
    <recommendedName>
        <fullName evidence="11">NB-ARC domain-containing protein</fullName>
    </recommendedName>
</protein>
<keyword evidence="4" id="KW-0611">Plant defense</keyword>
<dbReference type="PANTHER" id="PTHR36766:SF40">
    <property type="entry name" value="DISEASE RESISTANCE PROTEIN RGA3"/>
    <property type="match status" value="1"/>
</dbReference>
<dbReference type="InterPro" id="IPR032675">
    <property type="entry name" value="LRR_dom_sf"/>
</dbReference>
<organism evidence="10">
    <name type="scientific">Eucalyptus grandis</name>
    <name type="common">Flooded gum</name>
    <dbReference type="NCBI Taxonomy" id="71139"/>
    <lineage>
        <taxon>Eukaryota</taxon>
        <taxon>Viridiplantae</taxon>
        <taxon>Streptophyta</taxon>
        <taxon>Embryophyta</taxon>
        <taxon>Tracheophyta</taxon>
        <taxon>Spermatophyta</taxon>
        <taxon>Magnoliopsida</taxon>
        <taxon>eudicotyledons</taxon>
        <taxon>Gunneridae</taxon>
        <taxon>Pentapetalae</taxon>
        <taxon>rosids</taxon>
        <taxon>malvids</taxon>
        <taxon>Myrtales</taxon>
        <taxon>Myrtaceae</taxon>
        <taxon>Myrtoideae</taxon>
        <taxon>Eucalypteae</taxon>
        <taxon>Eucalyptus</taxon>
    </lineage>
</organism>
<keyword evidence="5" id="KW-0067">ATP-binding</keyword>
<dbReference type="InterPro" id="IPR027417">
    <property type="entry name" value="P-loop_NTPase"/>
</dbReference>
<dbReference type="Gene3D" id="1.10.10.10">
    <property type="entry name" value="Winged helix-like DNA-binding domain superfamily/Winged helix DNA-binding domain"/>
    <property type="match status" value="1"/>
</dbReference>
<dbReference type="InterPro" id="IPR042197">
    <property type="entry name" value="Apaf_helical"/>
</dbReference>
<keyword evidence="1" id="KW-0433">Leucine-rich repeat</keyword>
<dbReference type="GO" id="GO:0006952">
    <property type="term" value="P:defense response"/>
    <property type="evidence" value="ECO:0007669"/>
    <property type="project" value="UniProtKB-KW"/>
</dbReference>
<dbReference type="InterPro" id="IPR056789">
    <property type="entry name" value="LRR_R13L1-DRL21"/>
</dbReference>
<dbReference type="Gene3D" id="3.40.50.300">
    <property type="entry name" value="P-loop containing nucleotide triphosphate hydrolases"/>
    <property type="match status" value="1"/>
</dbReference>
<dbReference type="InterPro" id="IPR041118">
    <property type="entry name" value="Rx_N"/>
</dbReference>
<dbReference type="Gene3D" id="3.80.10.10">
    <property type="entry name" value="Ribonuclease Inhibitor"/>
    <property type="match status" value="3"/>
</dbReference>
<reference evidence="10" key="1">
    <citation type="submission" date="2013-07" db="EMBL/GenBank/DDBJ databases">
        <title>The genome of Eucalyptus grandis.</title>
        <authorList>
            <person name="Schmutz J."/>
            <person name="Hayes R."/>
            <person name="Myburg A."/>
            <person name="Tuskan G."/>
            <person name="Grattapaglia D."/>
            <person name="Rokhsar D.S."/>
        </authorList>
    </citation>
    <scope>NUCLEOTIDE SEQUENCE</scope>
    <source>
        <tissue evidence="10">Leaf extractions</tissue>
    </source>
</reference>
<dbReference type="EMBL" id="KK198757">
    <property type="protein sequence ID" value="KCW74489.1"/>
    <property type="molecule type" value="Genomic_DNA"/>
</dbReference>
<feature type="non-terminal residue" evidence="10">
    <location>
        <position position="1040"/>
    </location>
</feature>
<dbReference type="GO" id="GO:0051707">
    <property type="term" value="P:response to other organism"/>
    <property type="evidence" value="ECO:0007669"/>
    <property type="project" value="UniProtKB-ARBA"/>
</dbReference>
<evidence type="ECO:0000259" key="8">
    <source>
        <dbReference type="Pfam" id="PF23559"/>
    </source>
</evidence>
<dbReference type="Pfam" id="PF23559">
    <property type="entry name" value="WHD_DRP"/>
    <property type="match status" value="1"/>
</dbReference>
<evidence type="ECO:0000256" key="4">
    <source>
        <dbReference type="ARBA" id="ARBA00022821"/>
    </source>
</evidence>
<evidence type="ECO:0000256" key="2">
    <source>
        <dbReference type="ARBA" id="ARBA00022737"/>
    </source>
</evidence>
<feature type="domain" description="R13L1/DRL21-like LRR repeat region" evidence="9">
    <location>
        <begin position="703"/>
        <end position="821"/>
    </location>
</feature>
<evidence type="ECO:0000313" key="10">
    <source>
        <dbReference type="EMBL" id="KCW74489.1"/>
    </source>
</evidence>
<dbReference type="Gene3D" id="1.20.5.4130">
    <property type="match status" value="1"/>
</dbReference>
<evidence type="ECO:0000256" key="5">
    <source>
        <dbReference type="ARBA" id="ARBA00022840"/>
    </source>
</evidence>
<evidence type="ECO:0000256" key="1">
    <source>
        <dbReference type="ARBA" id="ARBA00022614"/>
    </source>
</evidence>
<gene>
    <name evidence="10" type="ORF">EUGRSUZ_E03200</name>
</gene>
<dbReference type="Pfam" id="PF18052">
    <property type="entry name" value="Rx_N"/>
    <property type="match status" value="1"/>
</dbReference>
<dbReference type="SUPFAM" id="SSF52540">
    <property type="entry name" value="P-loop containing nucleoside triphosphate hydrolases"/>
    <property type="match status" value="1"/>
</dbReference>
<proteinExistence type="predicted"/>
<dbReference type="Pfam" id="PF25019">
    <property type="entry name" value="LRR_R13L1-DRL21"/>
    <property type="match status" value="1"/>
</dbReference>
<dbReference type="SUPFAM" id="SSF52058">
    <property type="entry name" value="L domain-like"/>
    <property type="match status" value="2"/>
</dbReference>
<dbReference type="InParanoid" id="A0A059C8E4"/>
<dbReference type="PANTHER" id="PTHR36766">
    <property type="entry name" value="PLANT BROAD-SPECTRUM MILDEW RESISTANCE PROTEIN RPW8"/>
    <property type="match status" value="1"/>
</dbReference>
<dbReference type="AlphaFoldDB" id="A0A059C8E4"/>
<evidence type="ECO:0000259" key="7">
    <source>
        <dbReference type="Pfam" id="PF18052"/>
    </source>
</evidence>
<dbReference type="OMA" id="HIYGCPN"/>
<dbReference type="PRINTS" id="PR00364">
    <property type="entry name" value="DISEASERSIST"/>
</dbReference>
<feature type="domain" description="Disease resistance N-terminal" evidence="7">
    <location>
        <begin position="9"/>
        <end position="99"/>
    </location>
</feature>
<sequence length="1040" mass="118240">MAEAIIWRIAELLNDLPKDGKLWAIDGELYKLKKTVSALQSMVHDAEKRLLDDFIDQQFMVVQTPGIRDWFDDLKAAFYDAEDLLEEWNIEVMRRELPSKDEKLQQVITFFSPSNQLALGLKMSVRVRKIRRRMEAISAKGRDFDLREHAKDVQVERGSRRREQSDSFVREEEIIGRDGAKSAMLKFLLDSAAEERIPVLSVCGEGGVGKTALARCLYKDDMVNKHFDLRIWVCVRHLCDLKMVLQRITESATKEGADDIELEQLQNQLMELVQGKRYLLVLDDVMSQSHEQWGNLKSLLMGGAEGSKILITTRLQSIVHSMGTTPSHFLGALSENSSLDLLMRMACKDEEETRDSVKLTIGRQIVKKCGGIPLAIRTIGSILFSMETAAEWLHFEHEIPEVSADFYGIISHLKLSYEHLPSHLKQCFVFCSLFPEDCVIDKLMLTSLWMAQGFIRPTDNVDWDMEDIAHEYFMDLLRRNFFYDCIEDEFGNVTSCKMHGILNTLARIVAENEYSQGIDQTWSLDVERIRHVSWGSTLDLKLGLPTTLLRAKHLRTFIKTDQIETLRCETHMGEKALREFISSFKFLRALDWHNSGIEKLPSSICKLKHLTFLDLSENRGIIRLPDSMTRLRSLQVLKLNMCYNLIALPRDIKKLVDLRQLEISGCSALSHMPHGLGQLTLLHTLTDFLLPGNYSCPKNCSGLGELNKLSSLRGSLRIEVKGEIEDAVAESNATNLKEKDSLVSLVLVFAGKESDEVLLKELQPSLNLRSLEIKGYGGTRFPSWMSHMPKLVNLRMFHCAGCKSLPPLGELTSLKRLEIGDLPIVEYPESDLHTLSSLPNLSTLRIWECPNLEWIPPLLHFKELKPPTFPLEPLQTLVATTEHMEQLKVLNLTYCTDLLTSPTFSSFPNLEMLILERCSRLVHLDPSVGGLKKLFCLNLKSCTELNRLPPELGALKALKELLIDETSVRDIPLGDNSKIAKLPDGFGKLVNLRCLSLRNCRWIQDLPDLPLEIKHLSKLEALDVLHCDMLRELPELPSGL</sequence>
<evidence type="ECO:0000259" key="6">
    <source>
        <dbReference type="Pfam" id="PF00931"/>
    </source>
</evidence>
<dbReference type="InterPro" id="IPR058922">
    <property type="entry name" value="WHD_DRP"/>
</dbReference>